<dbReference type="GO" id="GO:0050567">
    <property type="term" value="F:glutaminyl-tRNA synthase (glutamine-hydrolyzing) activity"/>
    <property type="evidence" value="ECO:0007669"/>
    <property type="project" value="UniProtKB-UniRule"/>
</dbReference>
<keyword evidence="1" id="KW-0547">Nucleotide-binding</keyword>
<keyword evidence="1" id="KW-0436">Ligase</keyword>
<dbReference type="EC" id="6.3.5.-" evidence="1"/>
<dbReference type="AlphaFoldDB" id="A0A1G2FD84"/>
<dbReference type="NCBIfam" id="TIGR00135">
    <property type="entry name" value="gatC"/>
    <property type="match status" value="1"/>
</dbReference>
<proteinExistence type="inferred from homology"/>
<comment type="similarity">
    <text evidence="1">Belongs to the GatC family.</text>
</comment>
<dbReference type="HAMAP" id="MF_00122">
    <property type="entry name" value="GatC"/>
    <property type="match status" value="1"/>
</dbReference>
<dbReference type="SUPFAM" id="SSF141000">
    <property type="entry name" value="Glu-tRNAGln amidotransferase C subunit"/>
    <property type="match status" value="1"/>
</dbReference>
<evidence type="ECO:0000313" key="3">
    <source>
        <dbReference type="Proteomes" id="UP000176974"/>
    </source>
</evidence>
<keyword evidence="2" id="KW-0808">Transferase</keyword>
<dbReference type="GO" id="GO:0005524">
    <property type="term" value="F:ATP binding"/>
    <property type="evidence" value="ECO:0007669"/>
    <property type="project" value="UniProtKB-KW"/>
</dbReference>
<keyword evidence="1" id="KW-0648">Protein biosynthesis</keyword>
<dbReference type="GO" id="GO:0050566">
    <property type="term" value="F:asparaginyl-tRNA synthase (glutamine-hydrolyzing) activity"/>
    <property type="evidence" value="ECO:0007669"/>
    <property type="project" value="RHEA"/>
</dbReference>
<dbReference type="PANTHER" id="PTHR15004:SF0">
    <property type="entry name" value="GLUTAMYL-TRNA(GLN) AMIDOTRANSFERASE SUBUNIT C, MITOCHONDRIAL"/>
    <property type="match status" value="1"/>
</dbReference>
<dbReference type="Pfam" id="PF02686">
    <property type="entry name" value="GatC"/>
    <property type="match status" value="1"/>
</dbReference>
<dbReference type="GO" id="GO:0070681">
    <property type="term" value="P:glutaminyl-tRNAGln biosynthesis via transamidation"/>
    <property type="evidence" value="ECO:0007669"/>
    <property type="project" value="TreeGrafter"/>
</dbReference>
<comment type="function">
    <text evidence="1">Allows the formation of correctly charged Asn-tRNA(Asn) or Gln-tRNA(Gln) through the transamidation of misacylated Asp-tRNA(Asn) or Glu-tRNA(Gln) in organisms which lack either or both of asparaginyl-tRNA or glutaminyl-tRNA synthetases. The reaction takes place in the presence of glutamine and ATP through an activated phospho-Asp-tRNA(Asn) or phospho-Glu-tRNA(Gln).</text>
</comment>
<evidence type="ECO:0000313" key="2">
    <source>
        <dbReference type="EMBL" id="OGZ35610.1"/>
    </source>
</evidence>
<sequence length="96" mass="10913">MKLSKQQVEHVAKLARLGITEKEKEKFGKELSSILGFVEKLNEVDTKGVEPTAHITGLQNVMREDRAGDTNREQREKILKLAPKRRDGYVKVKAIL</sequence>
<accession>A0A1G2FD84</accession>
<comment type="subunit">
    <text evidence="1">Heterotrimer of A, B and C subunits.</text>
</comment>
<dbReference type="Gene3D" id="1.10.20.60">
    <property type="entry name" value="Glu-tRNAGln amidotransferase C subunit, N-terminal domain"/>
    <property type="match status" value="1"/>
</dbReference>
<dbReference type="PANTHER" id="PTHR15004">
    <property type="entry name" value="GLUTAMYL-TRNA(GLN) AMIDOTRANSFERASE SUBUNIT C, MITOCHONDRIAL"/>
    <property type="match status" value="1"/>
</dbReference>
<dbReference type="InterPro" id="IPR003837">
    <property type="entry name" value="GatC"/>
</dbReference>
<dbReference type="GO" id="GO:0006450">
    <property type="term" value="P:regulation of translational fidelity"/>
    <property type="evidence" value="ECO:0007669"/>
    <property type="project" value="InterPro"/>
</dbReference>
<dbReference type="GO" id="GO:0016740">
    <property type="term" value="F:transferase activity"/>
    <property type="evidence" value="ECO:0007669"/>
    <property type="project" value="UniProtKB-KW"/>
</dbReference>
<dbReference type="InterPro" id="IPR036113">
    <property type="entry name" value="Asp/Glu-ADT_sf_sub_c"/>
</dbReference>
<reference evidence="2 3" key="1">
    <citation type="journal article" date="2016" name="Nat. Commun.">
        <title>Thousands of microbial genomes shed light on interconnected biogeochemical processes in an aquifer system.</title>
        <authorList>
            <person name="Anantharaman K."/>
            <person name="Brown C.T."/>
            <person name="Hug L.A."/>
            <person name="Sharon I."/>
            <person name="Castelle C.J."/>
            <person name="Probst A.J."/>
            <person name="Thomas B.C."/>
            <person name="Singh A."/>
            <person name="Wilkins M.J."/>
            <person name="Karaoz U."/>
            <person name="Brodie E.L."/>
            <person name="Williams K.H."/>
            <person name="Hubbard S.S."/>
            <person name="Banfield J.F."/>
        </authorList>
    </citation>
    <scope>NUCLEOTIDE SEQUENCE [LARGE SCALE GENOMIC DNA]</scope>
</reference>
<evidence type="ECO:0000256" key="1">
    <source>
        <dbReference type="HAMAP-Rule" id="MF_00122"/>
    </source>
</evidence>
<comment type="catalytic activity">
    <reaction evidence="1">
        <text>L-aspartyl-tRNA(Asn) + L-glutamine + ATP + H2O = L-asparaginyl-tRNA(Asn) + L-glutamate + ADP + phosphate + 2 H(+)</text>
        <dbReference type="Rhea" id="RHEA:14513"/>
        <dbReference type="Rhea" id="RHEA-COMP:9674"/>
        <dbReference type="Rhea" id="RHEA-COMP:9677"/>
        <dbReference type="ChEBI" id="CHEBI:15377"/>
        <dbReference type="ChEBI" id="CHEBI:15378"/>
        <dbReference type="ChEBI" id="CHEBI:29985"/>
        <dbReference type="ChEBI" id="CHEBI:30616"/>
        <dbReference type="ChEBI" id="CHEBI:43474"/>
        <dbReference type="ChEBI" id="CHEBI:58359"/>
        <dbReference type="ChEBI" id="CHEBI:78515"/>
        <dbReference type="ChEBI" id="CHEBI:78516"/>
        <dbReference type="ChEBI" id="CHEBI:456216"/>
    </reaction>
</comment>
<dbReference type="Proteomes" id="UP000176974">
    <property type="component" value="Unassembled WGS sequence"/>
</dbReference>
<comment type="catalytic activity">
    <reaction evidence="1">
        <text>L-glutamyl-tRNA(Gln) + L-glutamine + ATP + H2O = L-glutaminyl-tRNA(Gln) + L-glutamate + ADP + phosphate + H(+)</text>
        <dbReference type="Rhea" id="RHEA:17521"/>
        <dbReference type="Rhea" id="RHEA-COMP:9681"/>
        <dbReference type="Rhea" id="RHEA-COMP:9684"/>
        <dbReference type="ChEBI" id="CHEBI:15377"/>
        <dbReference type="ChEBI" id="CHEBI:15378"/>
        <dbReference type="ChEBI" id="CHEBI:29985"/>
        <dbReference type="ChEBI" id="CHEBI:30616"/>
        <dbReference type="ChEBI" id="CHEBI:43474"/>
        <dbReference type="ChEBI" id="CHEBI:58359"/>
        <dbReference type="ChEBI" id="CHEBI:78520"/>
        <dbReference type="ChEBI" id="CHEBI:78521"/>
        <dbReference type="ChEBI" id="CHEBI:456216"/>
    </reaction>
</comment>
<keyword evidence="1" id="KW-0067">ATP-binding</keyword>
<gene>
    <name evidence="1" type="primary">gatC</name>
    <name evidence="2" type="ORF">A2815_02015</name>
</gene>
<dbReference type="GO" id="GO:0006412">
    <property type="term" value="P:translation"/>
    <property type="evidence" value="ECO:0007669"/>
    <property type="project" value="UniProtKB-UniRule"/>
</dbReference>
<protein>
    <recommendedName>
        <fullName evidence="1">Aspartyl/glutamyl-tRNA(Asn/Gln) amidotransferase subunit C</fullName>
        <shortName evidence="1">Asp/Glu-ADT subunit C</shortName>
        <ecNumber evidence="1">6.3.5.-</ecNumber>
    </recommendedName>
</protein>
<dbReference type="EMBL" id="MHMY01000009">
    <property type="protein sequence ID" value="OGZ35610.1"/>
    <property type="molecule type" value="Genomic_DNA"/>
</dbReference>
<name>A0A1G2FD84_9BACT</name>
<organism evidence="2 3">
    <name type="scientific">Candidatus Portnoybacteria bacterium RIFCSPHIGHO2_01_FULL_40_12b</name>
    <dbReference type="NCBI Taxonomy" id="1801994"/>
    <lineage>
        <taxon>Bacteria</taxon>
        <taxon>Candidatus Portnoyibacteriota</taxon>
    </lineage>
</organism>
<comment type="caution">
    <text evidence="2">The sequence shown here is derived from an EMBL/GenBank/DDBJ whole genome shotgun (WGS) entry which is preliminary data.</text>
</comment>